<dbReference type="AlphaFoldDB" id="A0A813A0R0"/>
<dbReference type="EMBL" id="CAJNJA010051320">
    <property type="protein sequence ID" value="CAE7843549.1"/>
    <property type="molecule type" value="Genomic_DNA"/>
</dbReference>
<comment type="caution">
    <text evidence="1">The sequence shown here is derived from an EMBL/GenBank/DDBJ whole genome shotgun (WGS) entry which is preliminary data.</text>
</comment>
<evidence type="ECO:0000313" key="1">
    <source>
        <dbReference type="EMBL" id="CAE7843549.1"/>
    </source>
</evidence>
<accession>A0A813A0R0</accession>
<feature type="non-terminal residue" evidence="1">
    <location>
        <position position="122"/>
    </location>
</feature>
<organism evidence="1 2">
    <name type="scientific">Symbiodinium necroappetens</name>
    <dbReference type="NCBI Taxonomy" id="1628268"/>
    <lineage>
        <taxon>Eukaryota</taxon>
        <taxon>Sar</taxon>
        <taxon>Alveolata</taxon>
        <taxon>Dinophyceae</taxon>
        <taxon>Suessiales</taxon>
        <taxon>Symbiodiniaceae</taxon>
        <taxon>Symbiodinium</taxon>
    </lineage>
</organism>
<keyword evidence="2" id="KW-1185">Reference proteome</keyword>
<proteinExistence type="predicted"/>
<dbReference type="OrthoDB" id="419503at2759"/>
<evidence type="ECO:0008006" key="3">
    <source>
        <dbReference type="Google" id="ProtNLM"/>
    </source>
</evidence>
<sequence length="122" mass="12841">VVRSGAYIRGDVLVGEKAVLRGELKNSLVMDKAELAHPGYAGDSLIGYKGHFGCQALTANLGLFGNQLSVSVPGEEASHARPVRVRLGRRKVGAILGDFAQLGCSSVTDPATFLAPRTVTYT</sequence>
<evidence type="ECO:0000313" key="2">
    <source>
        <dbReference type="Proteomes" id="UP000601435"/>
    </source>
</evidence>
<gene>
    <name evidence="1" type="ORF">SNEC2469_LOCUS25792</name>
</gene>
<reference evidence="1" key="1">
    <citation type="submission" date="2021-02" db="EMBL/GenBank/DDBJ databases">
        <authorList>
            <person name="Dougan E. K."/>
            <person name="Rhodes N."/>
            <person name="Thang M."/>
            <person name="Chan C."/>
        </authorList>
    </citation>
    <scope>NUCLEOTIDE SEQUENCE</scope>
</reference>
<protein>
    <recommendedName>
        <fullName evidence="3">Dynactin subunit 6</fullName>
    </recommendedName>
</protein>
<dbReference type="Proteomes" id="UP000601435">
    <property type="component" value="Unassembled WGS sequence"/>
</dbReference>
<name>A0A813A0R0_9DINO</name>
<feature type="non-terminal residue" evidence="1">
    <location>
        <position position="1"/>
    </location>
</feature>
<dbReference type="Gene3D" id="2.160.10.10">
    <property type="entry name" value="Hexapeptide repeat proteins"/>
    <property type="match status" value="1"/>
</dbReference>